<dbReference type="CDD" id="cd00027">
    <property type="entry name" value="BRCT"/>
    <property type="match status" value="1"/>
</dbReference>
<feature type="compositionally biased region" description="Basic and acidic residues" evidence="1">
    <location>
        <begin position="354"/>
        <end position="364"/>
    </location>
</feature>
<dbReference type="PROSITE" id="PS50172">
    <property type="entry name" value="BRCT"/>
    <property type="match status" value="1"/>
</dbReference>
<evidence type="ECO:0000259" key="2">
    <source>
        <dbReference type="PROSITE" id="PS50172"/>
    </source>
</evidence>
<proteinExistence type="predicted"/>
<accession>A0ABR4EK63</accession>
<evidence type="ECO:0000256" key="1">
    <source>
        <dbReference type="SAM" id="MobiDB-lite"/>
    </source>
</evidence>
<organism evidence="3 4">
    <name type="scientific">Diaporthe vaccinii</name>
    <dbReference type="NCBI Taxonomy" id="105482"/>
    <lineage>
        <taxon>Eukaryota</taxon>
        <taxon>Fungi</taxon>
        <taxon>Dikarya</taxon>
        <taxon>Ascomycota</taxon>
        <taxon>Pezizomycotina</taxon>
        <taxon>Sordariomycetes</taxon>
        <taxon>Sordariomycetidae</taxon>
        <taxon>Diaporthales</taxon>
        <taxon>Diaporthaceae</taxon>
        <taxon>Diaporthe</taxon>
        <taxon>Diaporthe eres species complex</taxon>
    </lineage>
</organism>
<feature type="compositionally biased region" description="Basic and acidic residues" evidence="1">
    <location>
        <begin position="212"/>
        <end position="229"/>
    </location>
</feature>
<feature type="domain" description="BRCT" evidence="2">
    <location>
        <begin position="1"/>
        <end position="93"/>
    </location>
</feature>
<dbReference type="Proteomes" id="UP001600888">
    <property type="component" value="Unassembled WGS sequence"/>
</dbReference>
<dbReference type="Pfam" id="PF00533">
    <property type="entry name" value="BRCT"/>
    <property type="match status" value="1"/>
</dbReference>
<name>A0ABR4EK63_9PEZI</name>
<feature type="region of interest" description="Disordered" evidence="1">
    <location>
        <begin position="129"/>
        <end position="229"/>
    </location>
</feature>
<dbReference type="EMBL" id="JBAWTH010000047">
    <property type="protein sequence ID" value="KAL2282829.1"/>
    <property type="molecule type" value="Genomic_DNA"/>
</dbReference>
<dbReference type="SMART" id="SM00292">
    <property type="entry name" value="BRCT"/>
    <property type="match status" value="1"/>
</dbReference>
<evidence type="ECO:0000313" key="4">
    <source>
        <dbReference type="Proteomes" id="UP001600888"/>
    </source>
</evidence>
<protein>
    <recommendedName>
        <fullName evidence="2">BRCT domain-containing protein</fullName>
    </recommendedName>
</protein>
<keyword evidence="4" id="KW-1185">Reference proteome</keyword>
<comment type="caution">
    <text evidence="3">The sequence shown here is derived from an EMBL/GenBank/DDBJ whole genome shotgun (WGS) entry which is preliminary data.</text>
</comment>
<dbReference type="Gene3D" id="3.40.50.10190">
    <property type="entry name" value="BRCT domain"/>
    <property type="match status" value="1"/>
</dbReference>
<evidence type="ECO:0000313" key="3">
    <source>
        <dbReference type="EMBL" id="KAL2282829.1"/>
    </source>
</evidence>
<gene>
    <name evidence="3" type="ORF">FJTKL_10431</name>
</gene>
<dbReference type="SUPFAM" id="SSF52113">
    <property type="entry name" value="BRCT domain"/>
    <property type="match status" value="1"/>
</dbReference>
<feature type="compositionally biased region" description="Basic and acidic residues" evidence="1">
    <location>
        <begin position="191"/>
        <end position="200"/>
    </location>
</feature>
<reference evidence="3 4" key="1">
    <citation type="submission" date="2024-03" db="EMBL/GenBank/DDBJ databases">
        <title>A high-quality draft genome sequence of Diaporthe vaccinii, a causative agent of upright dieback and viscid rot disease in cranberry plants.</title>
        <authorList>
            <person name="Sarrasin M."/>
            <person name="Lang B.F."/>
            <person name="Burger G."/>
        </authorList>
    </citation>
    <scope>NUCLEOTIDE SEQUENCE [LARGE SCALE GENOMIC DNA]</scope>
    <source>
        <strain evidence="3 4">IS7</strain>
    </source>
</reference>
<dbReference type="InterPro" id="IPR001357">
    <property type="entry name" value="BRCT_dom"/>
</dbReference>
<feature type="compositionally biased region" description="Basic and acidic residues" evidence="1">
    <location>
        <begin position="146"/>
        <end position="184"/>
    </location>
</feature>
<feature type="region of interest" description="Disordered" evidence="1">
    <location>
        <begin position="349"/>
        <end position="422"/>
    </location>
</feature>
<feature type="compositionally biased region" description="Basic and acidic residues" evidence="1">
    <location>
        <begin position="374"/>
        <end position="395"/>
    </location>
</feature>
<sequence>MEHHLDGVVVCICGDPRFDRDRNQHIRDQFTEENVSRWLKYRGGRLVEEVTKTTTHLICSRAAYNKKGNPKVKAARKYGCKIVTYEWLTDTFQLLDYHKKKAPPSLYHPGKPRDGDAISDLFKKSETKAKAVKKKKASPAAADTTAVKHDHDAPAPKEVAETGMKDLAISEEKDSQKSSEEEKSPNPSEAGEEKDTKSIDGMKGASTPVSKESGKPTGKPEKSAKVKNKEPSVDLSLYKICKDESGLHQIEVWKPDALGNERGCRWVLELYESKSEPKTYLFGATKYPVQGSGACATRFSSEASGDKKLEFQKYKSVFRQCTGVRWHQRDSMPSKGKYCYRSPIIPGNKIGSASHEKKSKELGGEKGQTTSRVADNRDRETSFKRKRSFSEERPAKAFKVTKPSIPGNSANVTNGGSKTAQT</sequence>
<dbReference type="InterPro" id="IPR036420">
    <property type="entry name" value="BRCT_dom_sf"/>
</dbReference>
<feature type="compositionally biased region" description="Polar residues" evidence="1">
    <location>
        <begin position="406"/>
        <end position="422"/>
    </location>
</feature>